<feature type="compositionally biased region" description="Basic and acidic residues" evidence="1">
    <location>
        <begin position="12"/>
        <end position="23"/>
    </location>
</feature>
<comment type="caution">
    <text evidence="2">The sequence shown here is derived from an EMBL/GenBank/DDBJ whole genome shotgun (WGS) entry which is preliminary data.</text>
</comment>
<reference evidence="3" key="1">
    <citation type="journal article" date="2019" name="Int. J. Syst. Evol. Microbiol.">
        <title>The Global Catalogue of Microorganisms (GCM) 10K type strain sequencing project: providing services to taxonomists for standard genome sequencing and annotation.</title>
        <authorList>
            <consortium name="The Broad Institute Genomics Platform"/>
            <consortium name="The Broad Institute Genome Sequencing Center for Infectious Disease"/>
            <person name="Wu L."/>
            <person name="Ma J."/>
        </authorList>
    </citation>
    <scope>NUCLEOTIDE SEQUENCE [LARGE SCALE GENOMIC DNA]</scope>
    <source>
        <strain evidence="3">JCM 4733</strain>
    </source>
</reference>
<dbReference type="Proteomes" id="UP000653644">
    <property type="component" value="Unassembled WGS sequence"/>
</dbReference>
<proteinExistence type="predicted"/>
<accession>A0ABQ3CXE4</accession>
<keyword evidence="3" id="KW-1185">Reference proteome</keyword>
<evidence type="ECO:0000313" key="3">
    <source>
        <dbReference type="Proteomes" id="UP000653644"/>
    </source>
</evidence>
<evidence type="ECO:0008006" key="4">
    <source>
        <dbReference type="Google" id="ProtNLM"/>
    </source>
</evidence>
<dbReference type="EMBL" id="BMVN01000026">
    <property type="protein sequence ID" value="GHA48475.1"/>
    <property type="molecule type" value="Genomic_DNA"/>
</dbReference>
<sequence length="151" mass="16066">MAACPGGAGLAIRERRQTRERRSMKSSWTYSVVGAAGAVLALGISVAPAQAAQSAPAASPLRAVQANCGWEGPDVVHAEGTIIKDRAAVHTGPAAECRVTDHRSLNSGVEIYCKYTNTAGNLWYYTTFGWIYSSYIRVDKVSVPPGYITSC</sequence>
<evidence type="ECO:0000256" key="1">
    <source>
        <dbReference type="SAM" id="MobiDB-lite"/>
    </source>
</evidence>
<gene>
    <name evidence="2" type="ORF">GCM10010345_61350</name>
</gene>
<protein>
    <recommendedName>
        <fullName evidence="4">SH3b domain-containing protein</fullName>
    </recommendedName>
</protein>
<organism evidence="2 3">
    <name type="scientific">Streptomyces canarius</name>
    <dbReference type="NCBI Taxonomy" id="285453"/>
    <lineage>
        <taxon>Bacteria</taxon>
        <taxon>Bacillati</taxon>
        <taxon>Actinomycetota</taxon>
        <taxon>Actinomycetes</taxon>
        <taxon>Kitasatosporales</taxon>
        <taxon>Streptomycetaceae</taxon>
        <taxon>Streptomyces</taxon>
    </lineage>
</organism>
<name>A0ABQ3CXE4_9ACTN</name>
<feature type="region of interest" description="Disordered" evidence="1">
    <location>
        <begin position="1"/>
        <end position="24"/>
    </location>
</feature>
<evidence type="ECO:0000313" key="2">
    <source>
        <dbReference type="EMBL" id="GHA48475.1"/>
    </source>
</evidence>